<feature type="domain" description="MotA/TolQ/ExbB proton channel" evidence="10">
    <location>
        <begin position="82"/>
        <end position="184"/>
    </location>
</feature>
<protein>
    <submittedName>
        <fullName evidence="11">MotA/TolQ/ExbB proton channel family protein</fullName>
    </submittedName>
</protein>
<evidence type="ECO:0000256" key="1">
    <source>
        <dbReference type="ARBA" id="ARBA00004651"/>
    </source>
</evidence>
<accession>A0ABY6GQQ0</accession>
<keyword evidence="6 9" id="KW-1133">Transmembrane helix</keyword>
<evidence type="ECO:0000313" key="12">
    <source>
        <dbReference type="Proteomes" id="UP001163255"/>
    </source>
</evidence>
<evidence type="ECO:0000256" key="4">
    <source>
        <dbReference type="ARBA" id="ARBA00022692"/>
    </source>
</evidence>
<evidence type="ECO:0000313" key="11">
    <source>
        <dbReference type="EMBL" id="UYM14486.1"/>
    </source>
</evidence>
<dbReference type="PANTHER" id="PTHR30625:SF15">
    <property type="entry name" value="BIOPOLYMER TRANSPORT PROTEIN EXBB"/>
    <property type="match status" value="1"/>
</dbReference>
<feature type="transmembrane region" description="Helical" evidence="9">
    <location>
        <begin position="109"/>
        <end position="132"/>
    </location>
</feature>
<keyword evidence="7 9" id="KW-0472">Membrane</keyword>
<keyword evidence="2 8" id="KW-0813">Transport</keyword>
<dbReference type="RefSeq" id="WP_262595989.1">
    <property type="nucleotide sequence ID" value="NZ_CP103300.1"/>
</dbReference>
<keyword evidence="3" id="KW-1003">Cell membrane</keyword>
<name>A0ABY6GQQ0_9GAMM</name>
<reference evidence="11" key="1">
    <citation type="submission" date="2022-10" db="EMBL/GenBank/DDBJ databases">
        <title>Completed Genome Sequence of two octocoral isolated bacterium, Endozoicomonas euniceicola EF212T and Endozoicomonas gorgoniicola PS125T.</title>
        <authorList>
            <person name="Chiou Y.-J."/>
            <person name="Chen Y.-H."/>
        </authorList>
    </citation>
    <scope>NUCLEOTIDE SEQUENCE</scope>
    <source>
        <strain evidence="11">EF212</strain>
    </source>
</reference>
<dbReference type="EMBL" id="CP103300">
    <property type="protein sequence ID" value="UYM14486.1"/>
    <property type="molecule type" value="Genomic_DNA"/>
</dbReference>
<comment type="subcellular location">
    <subcellularLocation>
        <location evidence="1">Cell membrane</location>
        <topology evidence="1">Multi-pass membrane protein</topology>
    </subcellularLocation>
    <subcellularLocation>
        <location evidence="8">Membrane</location>
        <topology evidence="8">Multi-pass membrane protein</topology>
    </subcellularLocation>
</comment>
<dbReference type="Proteomes" id="UP001163255">
    <property type="component" value="Chromosome"/>
</dbReference>
<proteinExistence type="inferred from homology"/>
<evidence type="ECO:0000256" key="6">
    <source>
        <dbReference type="ARBA" id="ARBA00022989"/>
    </source>
</evidence>
<dbReference type="InterPro" id="IPR050790">
    <property type="entry name" value="ExbB/TolQ_transport"/>
</dbReference>
<organism evidence="11 12">
    <name type="scientific">Endozoicomonas euniceicola</name>
    <dbReference type="NCBI Taxonomy" id="1234143"/>
    <lineage>
        <taxon>Bacteria</taxon>
        <taxon>Pseudomonadati</taxon>
        <taxon>Pseudomonadota</taxon>
        <taxon>Gammaproteobacteria</taxon>
        <taxon>Oceanospirillales</taxon>
        <taxon>Endozoicomonadaceae</taxon>
        <taxon>Endozoicomonas</taxon>
    </lineage>
</organism>
<keyword evidence="4 9" id="KW-0812">Transmembrane</keyword>
<dbReference type="Pfam" id="PF01618">
    <property type="entry name" value="MotA_ExbB"/>
    <property type="match status" value="1"/>
</dbReference>
<evidence type="ECO:0000256" key="5">
    <source>
        <dbReference type="ARBA" id="ARBA00022927"/>
    </source>
</evidence>
<dbReference type="InterPro" id="IPR002898">
    <property type="entry name" value="MotA_ExbB_proton_chnl"/>
</dbReference>
<evidence type="ECO:0000256" key="8">
    <source>
        <dbReference type="RuleBase" id="RU004057"/>
    </source>
</evidence>
<feature type="transmembrane region" description="Helical" evidence="9">
    <location>
        <begin position="6"/>
        <end position="26"/>
    </location>
</feature>
<evidence type="ECO:0000256" key="2">
    <source>
        <dbReference type="ARBA" id="ARBA00022448"/>
    </source>
</evidence>
<feature type="transmembrane region" description="Helical" evidence="9">
    <location>
        <begin position="152"/>
        <end position="175"/>
    </location>
</feature>
<keyword evidence="5 8" id="KW-0653">Protein transport</keyword>
<comment type="similarity">
    <text evidence="8">Belongs to the exbB/tolQ family.</text>
</comment>
<dbReference type="PANTHER" id="PTHR30625">
    <property type="entry name" value="PROTEIN TOLQ"/>
    <property type="match status" value="1"/>
</dbReference>
<keyword evidence="12" id="KW-1185">Reference proteome</keyword>
<sequence length="210" mass="22607">MLADSLSIATAIPLLLCSVFALAIAIERIGFVLTRKGLSQHQKQAVLSALNKHHTGDALATLKASPTSYQSVIEEMVNHCDNSKAIRDEAIQIMLVRYANQLQKRMSGLITIASLAPMLGLLGTIIGLMRSFRDIGLSQGPVNPSIVADGLWQALTTTAVGMVIAVFCVFLHALINSRIRHHLADAKDLLNLFSHSLELKSVCKSSQPAG</sequence>
<evidence type="ECO:0000256" key="9">
    <source>
        <dbReference type="SAM" id="Phobius"/>
    </source>
</evidence>
<evidence type="ECO:0000259" key="10">
    <source>
        <dbReference type="Pfam" id="PF01618"/>
    </source>
</evidence>
<evidence type="ECO:0000256" key="3">
    <source>
        <dbReference type="ARBA" id="ARBA00022475"/>
    </source>
</evidence>
<gene>
    <name evidence="11" type="ORF">NX720_16505</name>
</gene>
<evidence type="ECO:0000256" key="7">
    <source>
        <dbReference type="ARBA" id="ARBA00023136"/>
    </source>
</evidence>